<dbReference type="Proteomes" id="UP001275440">
    <property type="component" value="Unassembled WGS sequence"/>
</dbReference>
<evidence type="ECO:0000313" key="2">
    <source>
        <dbReference type="EMBL" id="MDV2478581.1"/>
    </source>
</evidence>
<organism evidence="2 3">
    <name type="scientific">Rhodococcus zopfii</name>
    <dbReference type="NCBI Taxonomy" id="43772"/>
    <lineage>
        <taxon>Bacteria</taxon>
        <taxon>Bacillati</taxon>
        <taxon>Actinomycetota</taxon>
        <taxon>Actinomycetes</taxon>
        <taxon>Mycobacteriales</taxon>
        <taxon>Nocardiaceae</taxon>
        <taxon>Rhodococcus</taxon>
    </lineage>
</organism>
<dbReference type="EMBL" id="WBMO01000001">
    <property type="protein sequence ID" value="MDV2474204.1"/>
    <property type="molecule type" value="Genomic_DNA"/>
</dbReference>
<dbReference type="EMBL" id="WBMO01000005">
    <property type="protein sequence ID" value="MDV2478581.1"/>
    <property type="molecule type" value="Genomic_DNA"/>
</dbReference>
<protein>
    <submittedName>
        <fullName evidence="2">Uncharacterized protein</fullName>
    </submittedName>
</protein>
<sequence>MSTDFVPELITRTGASRHPAVPRESAEQQAARYFAASTRNHEMTVLHDDGVYRHIRCAEPGTGIWSWTLTTWPGHLCIDGDLESYTFARIDDMFEFFALRGGGINPSYWAEKITNRDAGRGTRKFSSEKAKAAVVADFLEQRHYHTRDTADVFRDLRYYVLDQIEHFDESEFYAVLNDWRYLGGWQFEDLGDWDVRDWDCHYLYACHAIAWGIAEYRKAAQSGSVDHKAGDAAPEAPTSEAVAAEIVAQYEGSE</sequence>
<reference evidence="2 3" key="1">
    <citation type="submission" date="2019-10" db="EMBL/GenBank/DDBJ databases">
        <title>Draft Genome Assembly of Rhodococcus zopfii DSM44189.</title>
        <authorList>
            <person name="Sutton J.M."/>
            <person name="Akob D.M."/>
            <person name="Bushman T.J."/>
        </authorList>
    </citation>
    <scope>NUCLEOTIDE SEQUENCE [LARGE SCALE GENOMIC DNA]</scope>
    <source>
        <strain evidence="2 3">DSM 44189</strain>
    </source>
</reference>
<evidence type="ECO:0000313" key="1">
    <source>
        <dbReference type="EMBL" id="MDV2474204.1"/>
    </source>
</evidence>
<evidence type="ECO:0000313" key="3">
    <source>
        <dbReference type="Proteomes" id="UP001275440"/>
    </source>
</evidence>
<accession>A0ABU3WX44</accession>
<proteinExistence type="predicted"/>
<gene>
    <name evidence="1" type="ORF">F8M49_00160</name>
    <name evidence="2" type="ORF">F8M49_29925</name>
</gene>
<keyword evidence="3" id="KW-1185">Reference proteome</keyword>
<comment type="caution">
    <text evidence="2">The sequence shown here is derived from an EMBL/GenBank/DDBJ whole genome shotgun (WGS) entry which is preliminary data.</text>
</comment>
<name>A0ABU3WX44_9NOCA</name>